<feature type="domain" description="GST N-terminal" evidence="1">
    <location>
        <begin position="2"/>
        <end position="81"/>
    </location>
</feature>
<evidence type="ECO:0000259" key="1">
    <source>
        <dbReference type="PROSITE" id="PS50404"/>
    </source>
</evidence>
<sequence>MTKATLYGSLTSPYVRLCRLVRERCGAEADVAFETANPFDDHYRSVNPLARVPALIMADGLGLYETPLICRTLMDIGGKDLRSVDPAQRLREEAMVGVLMGFLELGVAYFLETRRPEAERSSDWQERRMAGLVAALEEIGTRLATPLPEQGYGALALVSTLDWAEFRLASFLDWKAIAPRAAALCDQLNKVPDIAATHPSNADGSPMPGIRKA</sequence>
<protein>
    <submittedName>
        <fullName evidence="2">Glutathione S-transferase</fullName>
    </submittedName>
</protein>
<dbReference type="InterPro" id="IPR004045">
    <property type="entry name" value="Glutathione_S-Trfase_N"/>
</dbReference>
<accession>A0A7Y3RLQ4</accession>
<dbReference type="InterPro" id="IPR036249">
    <property type="entry name" value="Thioredoxin-like_sf"/>
</dbReference>
<dbReference type="GO" id="GO:0016740">
    <property type="term" value="F:transferase activity"/>
    <property type="evidence" value="ECO:0007669"/>
    <property type="project" value="UniProtKB-KW"/>
</dbReference>
<keyword evidence="3" id="KW-1185">Reference proteome</keyword>
<dbReference type="PROSITE" id="PS50404">
    <property type="entry name" value="GST_NTER"/>
    <property type="match status" value="1"/>
</dbReference>
<evidence type="ECO:0000313" key="2">
    <source>
        <dbReference type="EMBL" id="NNU15900.1"/>
    </source>
</evidence>
<dbReference type="AlphaFoldDB" id="A0A7Y3RLQ4"/>
<organism evidence="2 3">
    <name type="scientific">Parvularcula mediterranea</name>
    <dbReference type="NCBI Taxonomy" id="2732508"/>
    <lineage>
        <taxon>Bacteria</taxon>
        <taxon>Pseudomonadati</taxon>
        <taxon>Pseudomonadota</taxon>
        <taxon>Alphaproteobacteria</taxon>
        <taxon>Parvularculales</taxon>
        <taxon>Parvularculaceae</taxon>
        <taxon>Parvularcula</taxon>
    </lineage>
</organism>
<evidence type="ECO:0000313" key="3">
    <source>
        <dbReference type="Proteomes" id="UP000536835"/>
    </source>
</evidence>
<dbReference type="Gene3D" id="3.40.30.10">
    <property type="entry name" value="Glutaredoxin"/>
    <property type="match status" value="1"/>
</dbReference>
<dbReference type="SUPFAM" id="SSF52833">
    <property type="entry name" value="Thioredoxin-like"/>
    <property type="match status" value="1"/>
</dbReference>
<gene>
    <name evidence="2" type="ORF">HK107_06135</name>
</gene>
<comment type="caution">
    <text evidence="2">The sequence shown here is derived from an EMBL/GenBank/DDBJ whole genome shotgun (WGS) entry which is preliminary data.</text>
</comment>
<proteinExistence type="predicted"/>
<dbReference type="Proteomes" id="UP000536835">
    <property type="component" value="Unassembled WGS sequence"/>
</dbReference>
<reference evidence="2 3" key="1">
    <citation type="submission" date="2020-05" db="EMBL/GenBank/DDBJ databases">
        <title>Parvularcula mediterraneae sp. nov., isolated from polypropylene straw from shallow seawater of the seashore of Laganas in Zakynthos island, Greece.</title>
        <authorList>
            <person name="Szabo I."/>
            <person name="Al-Omari J."/>
            <person name="Rado J."/>
            <person name="Szerdahelyi G.S."/>
        </authorList>
    </citation>
    <scope>NUCLEOTIDE SEQUENCE [LARGE SCALE GENOMIC DNA]</scope>
    <source>
        <strain evidence="2 3">ZS-1/3</strain>
    </source>
</reference>
<dbReference type="EMBL" id="JABFCX010000002">
    <property type="protein sequence ID" value="NNU15900.1"/>
    <property type="molecule type" value="Genomic_DNA"/>
</dbReference>
<name>A0A7Y3RLQ4_9PROT</name>
<dbReference type="Pfam" id="PF13409">
    <property type="entry name" value="GST_N_2"/>
    <property type="match status" value="1"/>
</dbReference>
<dbReference type="Gene3D" id="1.20.1050.10">
    <property type="match status" value="1"/>
</dbReference>
<dbReference type="RefSeq" id="WP_173197718.1">
    <property type="nucleotide sequence ID" value="NZ_JABFCX010000002.1"/>
</dbReference>
<keyword evidence="2" id="KW-0808">Transferase</keyword>